<dbReference type="Pfam" id="PF02213">
    <property type="entry name" value="GYF"/>
    <property type="match status" value="1"/>
</dbReference>
<accession>A0A086K595</accession>
<dbReference type="EMBL" id="AEYH02002399">
    <property type="protein sequence ID" value="KFG39563.1"/>
    <property type="molecule type" value="Genomic_DNA"/>
</dbReference>
<dbReference type="SUPFAM" id="SSF55277">
    <property type="entry name" value="GYF domain"/>
    <property type="match status" value="1"/>
</dbReference>
<reference evidence="3 4" key="1">
    <citation type="submission" date="2014-07" db="EMBL/GenBank/DDBJ databases">
        <authorList>
            <person name="Sibley D."/>
            <person name="Venepally P."/>
            <person name="Karamycheva S."/>
            <person name="Hadjithomas M."/>
            <person name="Khan A."/>
            <person name="Brunk B."/>
            <person name="Roos D."/>
            <person name="Caler E."/>
            <person name="Lorenzi H."/>
        </authorList>
    </citation>
    <scope>NUCLEOTIDE SEQUENCE [LARGE SCALE GENOMIC DNA]</scope>
    <source>
        <strain evidence="3 4">FOU</strain>
    </source>
</reference>
<evidence type="ECO:0000313" key="3">
    <source>
        <dbReference type="EMBL" id="KFG39563.1"/>
    </source>
</evidence>
<protein>
    <submittedName>
        <fullName evidence="3">GYF domain-containing protein</fullName>
    </submittedName>
</protein>
<dbReference type="VEuPathDB" id="ToxoDB:TGFOU_204160C"/>
<dbReference type="Proteomes" id="UP000028838">
    <property type="component" value="Unassembled WGS sequence"/>
</dbReference>
<dbReference type="Gene3D" id="3.30.1490.40">
    <property type="match status" value="1"/>
</dbReference>
<sequence>GPFHREEMAMWNAMGYFDPALPVRCCGADRFIPLNKLYPPPQQPFSTTPKPQPMHIQ</sequence>
<feature type="region of interest" description="Disordered" evidence="1">
    <location>
        <begin position="38"/>
        <end position="57"/>
    </location>
</feature>
<evidence type="ECO:0000313" key="4">
    <source>
        <dbReference type="Proteomes" id="UP000028838"/>
    </source>
</evidence>
<dbReference type="InterPro" id="IPR035445">
    <property type="entry name" value="GYF-like_dom_sf"/>
</dbReference>
<dbReference type="InterPro" id="IPR003169">
    <property type="entry name" value="GYF"/>
</dbReference>
<dbReference type="AlphaFoldDB" id="A0A086K595"/>
<organism evidence="3 4">
    <name type="scientific">Toxoplasma gondii FOU</name>
    <dbReference type="NCBI Taxonomy" id="943167"/>
    <lineage>
        <taxon>Eukaryota</taxon>
        <taxon>Sar</taxon>
        <taxon>Alveolata</taxon>
        <taxon>Apicomplexa</taxon>
        <taxon>Conoidasida</taxon>
        <taxon>Coccidia</taxon>
        <taxon>Eucoccidiorida</taxon>
        <taxon>Eimeriorina</taxon>
        <taxon>Sarcocystidae</taxon>
        <taxon>Toxoplasma</taxon>
    </lineage>
</organism>
<gene>
    <name evidence="3" type="ORF">TGFOU_204160C</name>
</gene>
<feature type="non-terminal residue" evidence="3">
    <location>
        <position position="1"/>
    </location>
</feature>
<name>A0A086K595_TOXGO</name>
<proteinExistence type="predicted"/>
<dbReference type="PROSITE" id="PS50829">
    <property type="entry name" value="GYF"/>
    <property type="match status" value="1"/>
</dbReference>
<feature type="domain" description="GYF" evidence="2">
    <location>
        <begin position="1"/>
        <end position="35"/>
    </location>
</feature>
<evidence type="ECO:0000259" key="2">
    <source>
        <dbReference type="PROSITE" id="PS50829"/>
    </source>
</evidence>
<evidence type="ECO:0000256" key="1">
    <source>
        <dbReference type="SAM" id="MobiDB-lite"/>
    </source>
</evidence>
<comment type="caution">
    <text evidence="3">The sequence shown here is derived from an EMBL/GenBank/DDBJ whole genome shotgun (WGS) entry which is preliminary data.</text>
</comment>